<evidence type="ECO:0000313" key="10">
    <source>
        <dbReference type="Proteomes" id="UP001320972"/>
    </source>
</evidence>
<comment type="caution">
    <text evidence="8">The sequence shown here is derived from an EMBL/GenBank/DDBJ whole genome shotgun (WGS) entry which is preliminary data.</text>
</comment>
<comment type="subcellular location">
    <subcellularLocation>
        <location evidence="5">Cell membrane</location>
        <topology evidence="5">Multi-pass membrane protein</topology>
    </subcellularLocation>
    <subcellularLocation>
        <location evidence="1">Membrane</location>
        <topology evidence="1">Multi-pass membrane protein</topology>
    </subcellularLocation>
</comment>
<dbReference type="SUPFAM" id="SSF161098">
    <property type="entry name" value="MetI-like"/>
    <property type="match status" value="1"/>
</dbReference>
<sequence>MATDESTIDADDSTVGNDDSPFHARAEYDATPGDVVLELLDIWVFTPARILWNDYRGRFGIILLSLYIAMGTVGTIVVPEPGIGQGDTLMQPFQSLEHPLGTDGLGQDMLGLMVHATPNMFRMIIAGAVFGGVLGIAIGLIAGYEGGTLDKVLMTITDSVGSIPGLPLLLILVALIDPSNPYLVGIILNIQGWTGAARGIRSQTLAIRKKEYVEVSEAMGESKSNILFKDALPELLPMIIFGFLGGATGIIHASVGLYFLGILPFDHLNWGVVLNHAYQQSGALYSLDAAHWLLIPAVVITGMTVAFVMLAQAFDQVFNPRVRARHEARKRNREDPELDDDGTVTSEDTTQVGIQ</sequence>
<protein>
    <submittedName>
        <fullName evidence="8">ABC transporter permease</fullName>
    </submittedName>
</protein>
<feature type="region of interest" description="Disordered" evidence="6">
    <location>
        <begin position="1"/>
        <end position="24"/>
    </location>
</feature>
<dbReference type="Proteomes" id="UP001320972">
    <property type="component" value="Unassembled WGS sequence"/>
</dbReference>
<keyword evidence="4 5" id="KW-0472">Membrane</keyword>
<feature type="compositionally biased region" description="Polar residues" evidence="6">
    <location>
        <begin position="343"/>
        <end position="355"/>
    </location>
</feature>
<dbReference type="EMBL" id="JAOPKB010000009">
    <property type="protein sequence ID" value="MCU4974065.1"/>
    <property type="molecule type" value="Genomic_DNA"/>
</dbReference>
<dbReference type="GO" id="GO:0055085">
    <property type="term" value="P:transmembrane transport"/>
    <property type="evidence" value="ECO:0007669"/>
    <property type="project" value="InterPro"/>
</dbReference>
<evidence type="ECO:0000256" key="4">
    <source>
        <dbReference type="ARBA" id="ARBA00023136"/>
    </source>
</evidence>
<dbReference type="CDD" id="cd06261">
    <property type="entry name" value="TM_PBP2"/>
    <property type="match status" value="1"/>
</dbReference>
<feature type="transmembrane region" description="Helical" evidence="5">
    <location>
        <begin position="235"/>
        <end position="260"/>
    </location>
</feature>
<dbReference type="PANTHER" id="PTHR42729:SF1">
    <property type="entry name" value="OLIGO_DIPEPTIDE TRANSPORT, PERMEASE PROTEIN (DPPC-2)"/>
    <property type="match status" value="1"/>
</dbReference>
<gene>
    <name evidence="9" type="ORF">OB955_15150</name>
    <name evidence="8" type="ORF">OB960_21635</name>
</gene>
<evidence type="ECO:0000313" key="8">
    <source>
        <dbReference type="EMBL" id="MCU4743986.1"/>
    </source>
</evidence>
<dbReference type="InterPro" id="IPR035906">
    <property type="entry name" value="MetI-like_sf"/>
</dbReference>
<feature type="transmembrane region" description="Helical" evidence="5">
    <location>
        <begin position="182"/>
        <end position="200"/>
    </location>
</feature>
<dbReference type="RefSeq" id="WP_338005795.1">
    <property type="nucleotide sequence ID" value="NZ_JAOPKA010000020.1"/>
</dbReference>
<evidence type="ECO:0000256" key="1">
    <source>
        <dbReference type="ARBA" id="ARBA00004141"/>
    </source>
</evidence>
<dbReference type="PANTHER" id="PTHR42729">
    <property type="entry name" value="OLIGO/DIPEPTIDE TRANSPORT, PERMEASE PROTEIN (DPPC-2)"/>
    <property type="match status" value="1"/>
</dbReference>
<dbReference type="EMBL" id="JAOPKA010000020">
    <property type="protein sequence ID" value="MCU4743986.1"/>
    <property type="molecule type" value="Genomic_DNA"/>
</dbReference>
<feature type="transmembrane region" description="Helical" evidence="5">
    <location>
        <begin position="156"/>
        <end position="176"/>
    </location>
</feature>
<keyword evidence="5" id="KW-0813">Transport</keyword>
<dbReference type="AlphaFoldDB" id="A0AAP2Z2N2"/>
<evidence type="ECO:0000259" key="7">
    <source>
        <dbReference type="PROSITE" id="PS50928"/>
    </source>
</evidence>
<name>A0AAP2Z2N2_9EURY</name>
<feature type="compositionally biased region" description="Acidic residues" evidence="6">
    <location>
        <begin position="1"/>
        <end position="12"/>
    </location>
</feature>
<keyword evidence="10" id="KW-1185">Reference proteome</keyword>
<feature type="domain" description="ABC transmembrane type-1" evidence="7">
    <location>
        <begin position="117"/>
        <end position="311"/>
    </location>
</feature>
<evidence type="ECO:0000256" key="2">
    <source>
        <dbReference type="ARBA" id="ARBA00022692"/>
    </source>
</evidence>
<evidence type="ECO:0000256" key="3">
    <source>
        <dbReference type="ARBA" id="ARBA00022989"/>
    </source>
</evidence>
<keyword evidence="2 5" id="KW-0812">Transmembrane</keyword>
<evidence type="ECO:0000313" key="11">
    <source>
        <dbReference type="Proteomes" id="UP001321018"/>
    </source>
</evidence>
<dbReference type="GO" id="GO:0005886">
    <property type="term" value="C:plasma membrane"/>
    <property type="evidence" value="ECO:0007669"/>
    <property type="project" value="UniProtKB-SubCell"/>
</dbReference>
<organism evidence="8 11">
    <name type="scientific">Natronoglomus mannanivorans</name>
    <dbReference type="NCBI Taxonomy" id="2979990"/>
    <lineage>
        <taxon>Archaea</taxon>
        <taxon>Methanobacteriati</taxon>
        <taxon>Methanobacteriota</taxon>
        <taxon>Stenosarchaea group</taxon>
        <taxon>Halobacteria</taxon>
        <taxon>Halobacteriales</taxon>
        <taxon>Natrialbaceae</taxon>
        <taxon>Natronoglomus</taxon>
    </lineage>
</organism>
<proteinExistence type="inferred from homology"/>
<evidence type="ECO:0000256" key="6">
    <source>
        <dbReference type="SAM" id="MobiDB-lite"/>
    </source>
</evidence>
<dbReference type="Proteomes" id="UP001321018">
    <property type="component" value="Unassembled WGS sequence"/>
</dbReference>
<feature type="region of interest" description="Disordered" evidence="6">
    <location>
        <begin position="325"/>
        <end position="355"/>
    </location>
</feature>
<feature type="transmembrane region" description="Helical" evidence="5">
    <location>
        <begin position="289"/>
        <end position="311"/>
    </location>
</feature>
<evidence type="ECO:0000313" key="9">
    <source>
        <dbReference type="EMBL" id="MCU4974065.1"/>
    </source>
</evidence>
<keyword evidence="3 5" id="KW-1133">Transmembrane helix</keyword>
<evidence type="ECO:0000256" key="5">
    <source>
        <dbReference type="RuleBase" id="RU363032"/>
    </source>
</evidence>
<dbReference type="Pfam" id="PF00528">
    <property type="entry name" value="BPD_transp_1"/>
    <property type="match status" value="1"/>
</dbReference>
<dbReference type="Gene3D" id="1.10.3720.10">
    <property type="entry name" value="MetI-like"/>
    <property type="match status" value="1"/>
</dbReference>
<dbReference type="InterPro" id="IPR000515">
    <property type="entry name" value="MetI-like"/>
</dbReference>
<comment type="similarity">
    <text evidence="5">Belongs to the binding-protein-dependent transport system permease family.</text>
</comment>
<reference evidence="8 10" key="1">
    <citation type="submission" date="2022-09" db="EMBL/GenBank/DDBJ databases">
        <title>Enrichment on poylsaccharides allowed isolation of novel metabolic and taxonomic groups of Haloarchaea.</title>
        <authorList>
            <person name="Sorokin D.Y."/>
            <person name="Elcheninov A.G."/>
            <person name="Khizhniak T.V."/>
            <person name="Kolganova T.V."/>
            <person name="Kublanov I.V."/>
        </authorList>
    </citation>
    <scope>NUCLEOTIDE SEQUENCE</scope>
    <source>
        <strain evidence="9 10">AArc-m2/3/4</strain>
        <strain evidence="8">AArc-xg1-1</strain>
    </source>
</reference>
<dbReference type="PROSITE" id="PS50928">
    <property type="entry name" value="ABC_TM1"/>
    <property type="match status" value="1"/>
</dbReference>
<feature type="transmembrane region" description="Helical" evidence="5">
    <location>
        <begin position="59"/>
        <end position="78"/>
    </location>
</feature>
<feature type="transmembrane region" description="Helical" evidence="5">
    <location>
        <begin position="120"/>
        <end position="144"/>
    </location>
</feature>
<accession>A0AAP2Z2N2</accession>